<dbReference type="Proteomes" id="UP000323505">
    <property type="component" value="Unassembled WGS sequence"/>
</dbReference>
<dbReference type="InterPro" id="IPR000595">
    <property type="entry name" value="cNMP-bd_dom"/>
</dbReference>
<dbReference type="PROSITE" id="PS50042">
    <property type="entry name" value="CNMP_BINDING_3"/>
    <property type="match status" value="1"/>
</dbReference>
<keyword evidence="3" id="KW-1185">Reference proteome</keyword>
<proteinExistence type="predicted"/>
<dbReference type="Pfam" id="PF00027">
    <property type="entry name" value="cNMP_binding"/>
    <property type="match status" value="1"/>
</dbReference>
<sequence length="145" mass="15738">MARVPAASDRLVGVLPDFLPMFSPAERADLLRRGLRRIWPARTTLFRQDEDDTTVMIVLSGEVEVGSGAGDRPPQISGPGSLLGAVSALGRRPRSATAVATTPVQAAVLPVEEFEGFLLSHRSDTAFQFLRILCERFARVDVQPP</sequence>
<accession>A0A5D3FWQ6</accession>
<dbReference type="InterPro" id="IPR014710">
    <property type="entry name" value="RmlC-like_jellyroll"/>
</dbReference>
<dbReference type="InterPro" id="IPR018490">
    <property type="entry name" value="cNMP-bd_dom_sf"/>
</dbReference>
<name>A0A5D3FWQ6_9ACTN</name>
<evidence type="ECO:0000259" key="1">
    <source>
        <dbReference type="PROSITE" id="PS50042"/>
    </source>
</evidence>
<dbReference type="AlphaFoldDB" id="A0A5D3FWQ6"/>
<comment type="caution">
    <text evidence="2">The sequence shown here is derived from an EMBL/GenBank/DDBJ whole genome shotgun (WGS) entry which is preliminary data.</text>
</comment>
<dbReference type="CDD" id="cd00038">
    <property type="entry name" value="CAP_ED"/>
    <property type="match status" value="1"/>
</dbReference>
<evidence type="ECO:0000313" key="3">
    <source>
        <dbReference type="Proteomes" id="UP000323505"/>
    </source>
</evidence>
<protein>
    <submittedName>
        <fullName evidence="2">Cyclic nucleotide-binding domain-containing protein</fullName>
    </submittedName>
</protein>
<reference evidence="2 3" key="1">
    <citation type="submission" date="2019-08" db="EMBL/GenBank/DDBJ databases">
        <title>Actinomadura sp. nov. CYP1-5 isolated from mountain soil.</title>
        <authorList>
            <person name="Songsumanus A."/>
            <person name="Kuncharoen N."/>
            <person name="Kudo T."/>
            <person name="Yuki M."/>
            <person name="Igarashi Y."/>
            <person name="Tanasupawat S."/>
        </authorList>
    </citation>
    <scope>NUCLEOTIDE SEQUENCE [LARGE SCALE GENOMIC DNA]</scope>
    <source>
        <strain evidence="2 3">CYP1-5</strain>
    </source>
</reference>
<dbReference type="RefSeq" id="WP_148757001.1">
    <property type="nucleotide sequence ID" value="NZ_VSRQ01000001.1"/>
</dbReference>
<evidence type="ECO:0000313" key="2">
    <source>
        <dbReference type="EMBL" id="TYK52478.1"/>
    </source>
</evidence>
<dbReference type="SMART" id="SM00100">
    <property type="entry name" value="cNMP"/>
    <property type="match status" value="1"/>
</dbReference>
<gene>
    <name evidence="2" type="ORF">FXF68_01475</name>
</gene>
<dbReference type="EMBL" id="VSRQ01000001">
    <property type="protein sequence ID" value="TYK52478.1"/>
    <property type="molecule type" value="Genomic_DNA"/>
</dbReference>
<organism evidence="2 3">
    <name type="scientific">Actinomadura decatromicini</name>
    <dbReference type="NCBI Taxonomy" id="2604572"/>
    <lineage>
        <taxon>Bacteria</taxon>
        <taxon>Bacillati</taxon>
        <taxon>Actinomycetota</taxon>
        <taxon>Actinomycetes</taxon>
        <taxon>Streptosporangiales</taxon>
        <taxon>Thermomonosporaceae</taxon>
        <taxon>Actinomadura</taxon>
    </lineage>
</organism>
<feature type="domain" description="Cyclic nucleotide-binding" evidence="1">
    <location>
        <begin position="18"/>
        <end position="118"/>
    </location>
</feature>
<dbReference type="Gene3D" id="2.60.120.10">
    <property type="entry name" value="Jelly Rolls"/>
    <property type="match status" value="1"/>
</dbReference>
<dbReference type="SUPFAM" id="SSF51206">
    <property type="entry name" value="cAMP-binding domain-like"/>
    <property type="match status" value="1"/>
</dbReference>